<dbReference type="STRING" id="1314782.A0A165RNR0"/>
<gene>
    <name evidence="1" type="ORF">NEOLEDRAFT_1179581</name>
</gene>
<dbReference type="PANTHER" id="PTHR28180">
    <property type="entry name" value="CONSERVED MITOCHONDRIAL PROTEIN-RELATED"/>
    <property type="match status" value="1"/>
</dbReference>
<dbReference type="Proteomes" id="UP000076761">
    <property type="component" value="Unassembled WGS sequence"/>
</dbReference>
<dbReference type="PANTHER" id="PTHR28180:SF2">
    <property type="entry name" value="PEROXISOMAL PROTEIN 2"/>
    <property type="match status" value="1"/>
</dbReference>
<dbReference type="EMBL" id="KV425580">
    <property type="protein sequence ID" value="KZT24078.1"/>
    <property type="molecule type" value="Genomic_DNA"/>
</dbReference>
<dbReference type="SUPFAM" id="SSF69118">
    <property type="entry name" value="AhpD-like"/>
    <property type="match status" value="1"/>
</dbReference>
<proteinExistence type="predicted"/>
<dbReference type="OrthoDB" id="5537330at2759"/>
<dbReference type="InParanoid" id="A0A165RNR0"/>
<dbReference type="Gene3D" id="1.20.1290.10">
    <property type="entry name" value="AhpD-like"/>
    <property type="match status" value="1"/>
</dbReference>
<evidence type="ECO:0008006" key="3">
    <source>
        <dbReference type="Google" id="ProtNLM"/>
    </source>
</evidence>
<dbReference type="AlphaFoldDB" id="A0A165RNR0"/>
<evidence type="ECO:0000313" key="2">
    <source>
        <dbReference type="Proteomes" id="UP000076761"/>
    </source>
</evidence>
<accession>A0A165RNR0</accession>
<reference evidence="1 2" key="1">
    <citation type="journal article" date="2016" name="Mol. Biol. Evol.">
        <title>Comparative Genomics of Early-Diverging Mushroom-Forming Fungi Provides Insights into the Origins of Lignocellulose Decay Capabilities.</title>
        <authorList>
            <person name="Nagy L.G."/>
            <person name="Riley R."/>
            <person name="Tritt A."/>
            <person name="Adam C."/>
            <person name="Daum C."/>
            <person name="Floudas D."/>
            <person name="Sun H."/>
            <person name="Yadav J.S."/>
            <person name="Pangilinan J."/>
            <person name="Larsson K.H."/>
            <person name="Matsuura K."/>
            <person name="Barry K."/>
            <person name="Labutti K."/>
            <person name="Kuo R."/>
            <person name="Ohm R.A."/>
            <person name="Bhattacharya S.S."/>
            <person name="Shirouzu T."/>
            <person name="Yoshinaga Y."/>
            <person name="Martin F.M."/>
            <person name="Grigoriev I.V."/>
            <person name="Hibbett D.S."/>
        </authorList>
    </citation>
    <scope>NUCLEOTIDE SEQUENCE [LARGE SCALE GENOMIC DNA]</scope>
    <source>
        <strain evidence="1 2">HHB14362 ss-1</strain>
    </source>
</reference>
<sequence length="253" mass="28226">MASLTSGVFLNRLKSLYPRRVPSVAARTKGMEVLSNPWYIPVAVSFGGSNRPEAVPHVFRHVLDELTNVHDQESTPHDVAHSEKLLLARKLRDSIFKAGLITGYSRAINGLVSLHESMPEELRDEQPLRDLKTPVEEYVRRGKELYSYMYGETAAPVQNLLDAIYPDMGWFSNTIGYGLTYGYTEVTSPLETSLAIVAGLIALDTPRQVNWHMGNARRLGATLEEVKAVRQIAVEVAEKSGVHWRDGVPEIID</sequence>
<organism evidence="1 2">
    <name type="scientific">Neolentinus lepideus HHB14362 ss-1</name>
    <dbReference type="NCBI Taxonomy" id="1314782"/>
    <lineage>
        <taxon>Eukaryota</taxon>
        <taxon>Fungi</taxon>
        <taxon>Dikarya</taxon>
        <taxon>Basidiomycota</taxon>
        <taxon>Agaricomycotina</taxon>
        <taxon>Agaricomycetes</taxon>
        <taxon>Gloeophyllales</taxon>
        <taxon>Gloeophyllaceae</taxon>
        <taxon>Neolentinus</taxon>
    </lineage>
</organism>
<evidence type="ECO:0000313" key="1">
    <source>
        <dbReference type="EMBL" id="KZT24078.1"/>
    </source>
</evidence>
<name>A0A165RNR0_9AGAM</name>
<dbReference type="InterPro" id="IPR052999">
    <property type="entry name" value="PTS1_Protein"/>
</dbReference>
<keyword evidence="2" id="KW-1185">Reference proteome</keyword>
<protein>
    <recommendedName>
        <fullName evidence="3">Carboxymuconolactone decarboxylase-like domain-containing protein</fullName>
    </recommendedName>
</protein>
<dbReference type="InterPro" id="IPR029032">
    <property type="entry name" value="AhpD-like"/>
</dbReference>